<accession>A0A0Q9YKH2</accession>
<sequence>MERNDRHYSPFKLKQSELIIFTALRLFKDEYLYSHKNILGIKNDQIPELKNYFNKIINHVFLRSELGLHKKI</sequence>
<dbReference type="EMBL" id="LKHV01000016">
    <property type="protein sequence ID" value="KRG17476.1"/>
    <property type="molecule type" value="Genomic_DNA"/>
</dbReference>
<reference evidence="1" key="1">
    <citation type="submission" date="2015-09" db="EMBL/GenBank/DDBJ databases">
        <title>Draft Genome Sequences of Two Novel Amoeba-resistant Intranuclear Bacteria, Candidatus Berkiella cookevillensis and Candidatus Berkiella aquae.</title>
        <authorList>
            <person name="Mehari Y.T."/>
            <person name="Arivett B.A."/>
            <person name="Farone A.L."/>
            <person name="Gunderson J.H."/>
            <person name="Farone M.B."/>
        </authorList>
    </citation>
    <scope>NUCLEOTIDE SEQUENCE [LARGE SCALE GENOMIC DNA]</scope>
    <source>
        <strain evidence="1">CC99</strain>
    </source>
</reference>
<protein>
    <submittedName>
        <fullName evidence="1">Uncharacterized protein</fullName>
    </submittedName>
</protein>
<comment type="caution">
    <text evidence="1">The sequence shown here is derived from an EMBL/GenBank/DDBJ whole genome shotgun (WGS) entry which is preliminary data.</text>
</comment>
<proteinExistence type="predicted"/>
<evidence type="ECO:0000313" key="1">
    <source>
        <dbReference type="EMBL" id="KRG17476.1"/>
    </source>
</evidence>
<dbReference type="AlphaFoldDB" id="A0A0Q9YKH2"/>
<name>A0A0Q9YKH2_9GAMM</name>
<organism evidence="1">
    <name type="scientific">Candidatus Berkiella cookevillensis</name>
    <dbReference type="NCBI Taxonomy" id="437022"/>
    <lineage>
        <taxon>Bacteria</taxon>
        <taxon>Pseudomonadati</taxon>
        <taxon>Pseudomonadota</taxon>
        <taxon>Gammaproteobacteria</taxon>
        <taxon>Candidatus Berkiellales</taxon>
        <taxon>Candidatus Berkiellaceae</taxon>
        <taxon>Candidatus Berkiella</taxon>
    </lineage>
</organism>
<gene>
    <name evidence="1" type="ORF">CC99x_02337</name>
</gene>